<protein>
    <submittedName>
        <fullName evidence="11">Nnf1</fullName>
    </submittedName>
</protein>
<evidence type="ECO:0000256" key="8">
    <source>
        <dbReference type="ARBA" id="ARBA00023306"/>
    </source>
</evidence>
<proteinExistence type="predicted"/>
<sequence>MAEAADPERLVRMRAALEKFLGLIDHKATAKNFSRVLPQVDPIAVEKARLQFLQELKTDIRNDLETLISKYELSQRLQELEELTAEADKRQHNAFADLKDVWRPDLDIQTAIRARVSADQAPRIEALQAELAELQEQNRASEERLHGTEAQIDAVRSNVTSALEMLDKLLVSVSINAPEDEQALRAMLDALLTELGPV</sequence>
<keyword evidence="9" id="KW-0137">Centromere</keyword>
<evidence type="ECO:0000313" key="12">
    <source>
        <dbReference type="Proteomes" id="UP000269793"/>
    </source>
</evidence>
<evidence type="ECO:0000256" key="9">
    <source>
        <dbReference type="ARBA" id="ARBA00023328"/>
    </source>
</evidence>
<name>A0A3G2S4A3_MALR7</name>
<dbReference type="PANTHER" id="PTHR15459:SF3">
    <property type="entry name" value="POLYAMINE-MODULATED FACTOR 1"/>
    <property type="match status" value="1"/>
</dbReference>
<keyword evidence="4" id="KW-0132">Cell division</keyword>
<dbReference type="Pfam" id="PF03980">
    <property type="entry name" value="Nnf1"/>
    <property type="match status" value="1"/>
</dbReference>
<evidence type="ECO:0000313" key="11">
    <source>
        <dbReference type="EMBL" id="AYO42219.1"/>
    </source>
</evidence>
<dbReference type="AlphaFoldDB" id="A0A3G2S4A3"/>
<comment type="subcellular location">
    <subcellularLocation>
        <location evidence="2">Chromosome</location>
        <location evidence="2">Centromere</location>
        <location evidence="2">Kinetochore</location>
    </subcellularLocation>
    <subcellularLocation>
        <location evidence="1">Nucleus</location>
    </subcellularLocation>
</comment>
<evidence type="ECO:0000256" key="10">
    <source>
        <dbReference type="SAM" id="Coils"/>
    </source>
</evidence>
<dbReference type="PANTHER" id="PTHR15459">
    <property type="entry name" value="POLYAMINE-MODULATED FACTOR 1"/>
    <property type="match status" value="1"/>
</dbReference>
<reference evidence="11 12" key="1">
    <citation type="submission" date="2018-10" db="EMBL/GenBank/DDBJ databases">
        <title>Complete genome sequence of Malassezia restricta CBS 7877.</title>
        <authorList>
            <person name="Morand S.C."/>
            <person name="Bertignac M."/>
            <person name="Iltis A."/>
            <person name="Kolder I."/>
            <person name="Pirovano W."/>
            <person name="Jourdain R."/>
            <person name="Clavaud C."/>
        </authorList>
    </citation>
    <scope>NUCLEOTIDE SEQUENCE [LARGE SCALE GENOMIC DNA]</scope>
    <source>
        <strain evidence="11 12">CBS 7877</strain>
    </source>
</reference>
<dbReference type="GO" id="GO:0005634">
    <property type="term" value="C:nucleus"/>
    <property type="evidence" value="ECO:0007669"/>
    <property type="project" value="UniProtKB-SubCell"/>
</dbReference>
<keyword evidence="3" id="KW-0158">Chromosome</keyword>
<evidence type="ECO:0000256" key="7">
    <source>
        <dbReference type="ARBA" id="ARBA00023242"/>
    </source>
</evidence>
<keyword evidence="12" id="KW-1185">Reference proteome</keyword>
<dbReference type="InterPro" id="IPR007128">
    <property type="entry name" value="PMF1/Nnf1"/>
</dbReference>
<evidence type="ECO:0000256" key="2">
    <source>
        <dbReference type="ARBA" id="ARBA00004629"/>
    </source>
</evidence>
<organism evidence="11 12">
    <name type="scientific">Malassezia restricta (strain ATCC 96810 / NBRC 103918 / CBS 7877)</name>
    <name type="common">Seborrheic dermatitis infection agent</name>
    <dbReference type="NCBI Taxonomy" id="425264"/>
    <lineage>
        <taxon>Eukaryota</taxon>
        <taxon>Fungi</taxon>
        <taxon>Dikarya</taxon>
        <taxon>Basidiomycota</taxon>
        <taxon>Ustilaginomycotina</taxon>
        <taxon>Malasseziomycetes</taxon>
        <taxon>Malasseziales</taxon>
        <taxon>Malasseziaceae</taxon>
        <taxon>Malassezia</taxon>
    </lineage>
</organism>
<evidence type="ECO:0000256" key="1">
    <source>
        <dbReference type="ARBA" id="ARBA00004123"/>
    </source>
</evidence>
<evidence type="ECO:0000256" key="5">
    <source>
        <dbReference type="ARBA" id="ARBA00022776"/>
    </source>
</evidence>
<evidence type="ECO:0000256" key="6">
    <source>
        <dbReference type="ARBA" id="ARBA00022838"/>
    </source>
</evidence>
<dbReference type="GO" id="GO:0000444">
    <property type="term" value="C:MIS12/MIND type complex"/>
    <property type="evidence" value="ECO:0007669"/>
    <property type="project" value="InterPro"/>
</dbReference>
<feature type="coiled-coil region" evidence="10">
    <location>
        <begin position="50"/>
        <end position="90"/>
    </location>
</feature>
<accession>A0A3G2S4A3</accession>
<evidence type="ECO:0000256" key="3">
    <source>
        <dbReference type="ARBA" id="ARBA00022454"/>
    </source>
</evidence>
<dbReference type="OrthoDB" id="3360966at2759"/>
<keyword evidence="10" id="KW-0175">Coiled coil</keyword>
<keyword evidence="5" id="KW-0498">Mitosis</keyword>
<dbReference type="EMBL" id="CP033149">
    <property type="protein sequence ID" value="AYO42219.1"/>
    <property type="molecule type" value="Genomic_DNA"/>
</dbReference>
<dbReference type="GO" id="GO:0007059">
    <property type="term" value="P:chromosome segregation"/>
    <property type="evidence" value="ECO:0007669"/>
    <property type="project" value="TreeGrafter"/>
</dbReference>
<dbReference type="Proteomes" id="UP000269793">
    <property type="component" value="Chromosome II"/>
</dbReference>
<evidence type="ECO:0000256" key="4">
    <source>
        <dbReference type="ARBA" id="ARBA00022618"/>
    </source>
</evidence>
<keyword evidence="7" id="KW-0539">Nucleus</keyword>
<gene>
    <name evidence="11" type="ORF">DNF11_1269</name>
</gene>
<dbReference type="VEuPathDB" id="FungiDB:DNF11_1269"/>
<dbReference type="GO" id="GO:0051301">
    <property type="term" value="P:cell division"/>
    <property type="evidence" value="ECO:0007669"/>
    <property type="project" value="UniProtKB-KW"/>
</dbReference>
<keyword evidence="8" id="KW-0131">Cell cycle</keyword>
<feature type="coiled-coil region" evidence="10">
    <location>
        <begin position="124"/>
        <end position="151"/>
    </location>
</feature>
<keyword evidence="6" id="KW-0995">Kinetochore</keyword>